<organism evidence="1 2">
    <name type="scientific">Paraburkholderia bryophila</name>
    <dbReference type="NCBI Taxonomy" id="420952"/>
    <lineage>
        <taxon>Bacteria</taxon>
        <taxon>Pseudomonadati</taxon>
        <taxon>Pseudomonadota</taxon>
        <taxon>Betaproteobacteria</taxon>
        <taxon>Burkholderiales</taxon>
        <taxon>Burkholderiaceae</taxon>
        <taxon>Paraburkholderia</taxon>
    </lineage>
</organism>
<dbReference type="AlphaFoldDB" id="A0A7Z0B6Z1"/>
<keyword evidence="2" id="KW-1185">Reference proteome</keyword>
<name>A0A7Z0B6Z1_9BURK</name>
<accession>A0A7Z0B6Z1</accession>
<dbReference type="Proteomes" id="UP000540929">
    <property type="component" value="Unassembled WGS sequence"/>
</dbReference>
<proteinExistence type="predicted"/>
<sequence>MEDPYSFQAIKPLWGLVDPLTVRQAAALIAGFDPTAVDQSGNFFVSSSGWTESEGIAWVHTALAALVNAINARKLKAVIRRAAWLRGWDEEPEEGERYAESLTIRDEDANEAWATEPPRFRPRGIIYRVSPDWDLTTVERADLIAWMKSRGITSGFFFPDVAADTPGYLDSNNLRYAPKLAAAINAWLAVTDPGGKSAKQALEKWLREHAAAYGLVDDNGNPVQQAVEECAKVANWRPGGGVPKTPGA</sequence>
<reference evidence="1 2" key="1">
    <citation type="submission" date="2020-07" db="EMBL/GenBank/DDBJ databases">
        <title>Exploring microbial biodiversity for novel pathways involved in the catabolism of aromatic compounds derived from lignin.</title>
        <authorList>
            <person name="Elkins J."/>
        </authorList>
    </citation>
    <scope>NUCLEOTIDE SEQUENCE [LARGE SCALE GENOMIC DNA]</scope>
    <source>
        <strain evidence="1 2">H2C3C</strain>
    </source>
</reference>
<protein>
    <submittedName>
        <fullName evidence="1">Uncharacterized protein</fullName>
    </submittedName>
</protein>
<evidence type="ECO:0000313" key="2">
    <source>
        <dbReference type="Proteomes" id="UP000540929"/>
    </source>
</evidence>
<dbReference type="EMBL" id="JACCAS010000001">
    <property type="protein sequence ID" value="NYH23961.1"/>
    <property type="molecule type" value="Genomic_DNA"/>
</dbReference>
<gene>
    <name evidence="1" type="ORF">GGD40_003440</name>
</gene>
<evidence type="ECO:0000313" key="1">
    <source>
        <dbReference type="EMBL" id="NYH23961.1"/>
    </source>
</evidence>
<comment type="caution">
    <text evidence="1">The sequence shown here is derived from an EMBL/GenBank/DDBJ whole genome shotgun (WGS) entry which is preliminary data.</text>
</comment>
<dbReference type="RefSeq" id="WP_179744343.1">
    <property type="nucleotide sequence ID" value="NZ_JACCAS010000001.1"/>
</dbReference>